<keyword evidence="4" id="KW-1185">Reference proteome</keyword>
<accession>A2FGM4</accession>
<dbReference type="SMR" id="A2FGM4"/>
<proteinExistence type="predicted"/>
<evidence type="ECO:0000256" key="2">
    <source>
        <dbReference type="SAM" id="MobiDB-lite"/>
    </source>
</evidence>
<dbReference type="InParanoid" id="A2FGM4"/>
<dbReference type="Proteomes" id="UP000001542">
    <property type="component" value="Unassembled WGS sequence"/>
</dbReference>
<dbReference type="AlphaFoldDB" id="A2FGM4"/>
<reference evidence="3" key="1">
    <citation type="submission" date="2006-10" db="EMBL/GenBank/DDBJ databases">
        <authorList>
            <person name="Amadeo P."/>
            <person name="Zhao Q."/>
            <person name="Wortman J."/>
            <person name="Fraser-Liggett C."/>
            <person name="Carlton J."/>
        </authorList>
    </citation>
    <scope>NUCLEOTIDE SEQUENCE</scope>
    <source>
        <strain evidence="3">G3</strain>
    </source>
</reference>
<sequence>MDLVNFITTAFTEKSKEIEETQRKIAEVTNDYNNNIKLVQQRDDIIRQLKATLAQTEKHNKTVSQSINKTEKQSKQYEIRAKQLEQRIQELMKEVEEKSNILTERQHQLSQAQDEYSQKRQMRDLENHKRLTEYENQKQTISSNYQAAQNKILELQSFARKMRNTAAIEIDKKASQHSLNCERQRNMNLKILKVNEELSDTYAKKVQEAESSIRNSYNELQVIRDELQRSEQEKVDAYENNIQYLKTHLTELSNQNTILTEKLQQITQQREARESIIEDLRVQYSNFDGALSEQEKNTRLKIKKKARIIKEGKEQNILMQKQEESLKLEIQSLKEKIFSTQAESQRIQEKISKMMTECQEKRAEAKKITENQVKKRDDLISVFQDISNQESALKDRVRNASQELKRQINEQKRVSDKMKNYRNMIHTLQGEIVRLRTLIKPSISSFAVKPGEGSSEVTNEKNPVVSEEKKPIVVTEEDTYGLSQNRLDISDLPSLHFSDDDENDESKIIEQQIDEMRVQVMDMKKIVDEKMEDLETKRKDVEELKNSEELVNLKQKNEELKQKMDNFNQMKDDIEKINKSRKSAFNK</sequence>
<feature type="coiled-coil region" evidence="1">
    <location>
        <begin position="316"/>
        <end position="424"/>
    </location>
</feature>
<name>A2FGM4_TRIV3</name>
<evidence type="ECO:0000313" key="3">
    <source>
        <dbReference type="EMBL" id="EAX95948.1"/>
    </source>
</evidence>
<dbReference type="RefSeq" id="XP_001308878.1">
    <property type="nucleotide sequence ID" value="XM_001308877.1"/>
</dbReference>
<evidence type="ECO:0000313" key="4">
    <source>
        <dbReference type="Proteomes" id="UP000001542"/>
    </source>
</evidence>
<reference evidence="3" key="2">
    <citation type="journal article" date="2007" name="Science">
        <title>Draft genome sequence of the sexually transmitted pathogen Trichomonas vaginalis.</title>
        <authorList>
            <person name="Carlton J.M."/>
            <person name="Hirt R.P."/>
            <person name="Silva J.C."/>
            <person name="Delcher A.L."/>
            <person name="Schatz M."/>
            <person name="Zhao Q."/>
            <person name="Wortman J.R."/>
            <person name="Bidwell S.L."/>
            <person name="Alsmark U.C.M."/>
            <person name="Besteiro S."/>
            <person name="Sicheritz-Ponten T."/>
            <person name="Noel C.J."/>
            <person name="Dacks J.B."/>
            <person name="Foster P.G."/>
            <person name="Simillion C."/>
            <person name="Van de Peer Y."/>
            <person name="Miranda-Saavedra D."/>
            <person name="Barton G.J."/>
            <person name="Westrop G.D."/>
            <person name="Mueller S."/>
            <person name="Dessi D."/>
            <person name="Fiori P.L."/>
            <person name="Ren Q."/>
            <person name="Paulsen I."/>
            <person name="Zhang H."/>
            <person name="Bastida-Corcuera F.D."/>
            <person name="Simoes-Barbosa A."/>
            <person name="Brown M.T."/>
            <person name="Hayes R.D."/>
            <person name="Mukherjee M."/>
            <person name="Okumura C.Y."/>
            <person name="Schneider R."/>
            <person name="Smith A.J."/>
            <person name="Vanacova S."/>
            <person name="Villalvazo M."/>
            <person name="Haas B.J."/>
            <person name="Pertea M."/>
            <person name="Feldblyum T.V."/>
            <person name="Utterback T.R."/>
            <person name="Shu C.L."/>
            <person name="Osoegawa K."/>
            <person name="de Jong P.J."/>
            <person name="Hrdy I."/>
            <person name="Horvathova L."/>
            <person name="Zubacova Z."/>
            <person name="Dolezal P."/>
            <person name="Malik S.B."/>
            <person name="Logsdon J.M. Jr."/>
            <person name="Henze K."/>
            <person name="Gupta A."/>
            <person name="Wang C.C."/>
            <person name="Dunne R.L."/>
            <person name="Upcroft J.A."/>
            <person name="Upcroft P."/>
            <person name="White O."/>
            <person name="Salzberg S.L."/>
            <person name="Tang P."/>
            <person name="Chiu C.-H."/>
            <person name="Lee Y.-S."/>
            <person name="Embley T.M."/>
            <person name="Coombs G.H."/>
            <person name="Mottram J.C."/>
            <person name="Tachezy J."/>
            <person name="Fraser-Liggett C.M."/>
            <person name="Johnson P.J."/>
        </authorList>
    </citation>
    <scope>NUCLEOTIDE SEQUENCE [LARGE SCALE GENOMIC DNA]</scope>
    <source>
        <strain evidence="3">G3</strain>
    </source>
</reference>
<dbReference type="OMA" id="NANIHTQ"/>
<feature type="coiled-coil region" evidence="1">
    <location>
        <begin position="11"/>
        <end position="151"/>
    </location>
</feature>
<dbReference type="VEuPathDB" id="TrichDB:TVAGG3_1028280"/>
<feature type="coiled-coil region" evidence="1">
    <location>
        <begin position="206"/>
        <end position="269"/>
    </location>
</feature>
<dbReference type="STRING" id="5722.A2FGM4"/>
<feature type="compositionally biased region" description="Basic and acidic residues" evidence="2">
    <location>
        <begin position="565"/>
        <end position="578"/>
    </location>
</feature>
<gene>
    <name evidence="3" type="ORF">TVAG_077900</name>
</gene>
<dbReference type="KEGG" id="tva:4753713"/>
<protein>
    <submittedName>
        <fullName evidence="3">Uncharacterized protein</fullName>
    </submittedName>
</protein>
<keyword evidence="1" id="KW-0175">Coiled coil</keyword>
<dbReference type="VEuPathDB" id="TrichDB:TVAG_077900"/>
<organism evidence="3 4">
    <name type="scientific">Trichomonas vaginalis (strain ATCC PRA-98 / G3)</name>
    <dbReference type="NCBI Taxonomy" id="412133"/>
    <lineage>
        <taxon>Eukaryota</taxon>
        <taxon>Metamonada</taxon>
        <taxon>Parabasalia</taxon>
        <taxon>Trichomonadida</taxon>
        <taxon>Trichomonadidae</taxon>
        <taxon>Trichomonas</taxon>
    </lineage>
</organism>
<evidence type="ECO:0000256" key="1">
    <source>
        <dbReference type="SAM" id="Coils"/>
    </source>
</evidence>
<dbReference type="EMBL" id="DS113781">
    <property type="protein sequence ID" value="EAX95948.1"/>
    <property type="molecule type" value="Genomic_DNA"/>
</dbReference>
<feature type="region of interest" description="Disordered" evidence="2">
    <location>
        <begin position="565"/>
        <end position="587"/>
    </location>
</feature>